<reference evidence="2 3" key="1">
    <citation type="submission" date="2023-05" db="EMBL/GenBank/DDBJ databases">
        <title>B98-5 Cell Line De Novo Hybrid Assembly: An Optical Mapping Approach.</title>
        <authorList>
            <person name="Kananen K."/>
            <person name="Auerbach J.A."/>
            <person name="Kautto E."/>
            <person name="Blachly J.S."/>
        </authorList>
    </citation>
    <scope>NUCLEOTIDE SEQUENCE [LARGE SCALE GENOMIC DNA]</scope>
    <source>
        <strain evidence="2">B95-8</strain>
        <tissue evidence="2">Cell line</tissue>
    </source>
</reference>
<feature type="compositionally biased region" description="Polar residues" evidence="1">
    <location>
        <begin position="75"/>
        <end position="94"/>
    </location>
</feature>
<feature type="region of interest" description="Disordered" evidence="1">
    <location>
        <begin position="65"/>
        <end position="107"/>
    </location>
</feature>
<organism evidence="2 3">
    <name type="scientific">Saguinus oedipus</name>
    <name type="common">Cotton-top tamarin</name>
    <name type="synonym">Oedipomidas oedipus</name>
    <dbReference type="NCBI Taxonomy" id="9490"/>
    <lineage>
        <taxon>Eukaryota</taxon>
        <taxon>Metazoa</taxon>
        <taxon>Chordata</taxon>
        <taxon>Craniata</taxon>
        <taxon>Vertebrata</taxon>
        <taxon>Euteleostomi</taxon>
        <taxon>Mammalia</taxon>
        <taxon>Eutheria</taxon>
        <taxon>Euarchontoglires</taxon>
        <taxon>Primates</taxon>
        <taxon>Haplorrhini</taxon>
        <taxon>Platyrrhini</taxon>
        <taxon>Cebidae</taxon>
        <taxon>Callitrichinae</taxon>
        <taxon>Saguinus</taxon>
    </lineage>
</organism>
<keyword evidence="3" id="KW-1185">Reference proteome</keyword>
<comment type="caution">
    <text evidence="2">The sequence shown here is derived from an EMBL/GenBank/DDBJ whole genome shotgun (WGS) entry which is preliminary data.</text>
</comment>
<evidence type="ECO:0000256" key="1">
    <source>
        <dbReference type="SAM" id="MobiDB-lite"/>
    </source>
</evidence>
<feature type="region of interest" description="Disordered" evidence="1">
    <location>
        <begin position="39"/>
        <end position="58"/>
    </location>
</feature>
<accession>A0ABQ9TJG9</accession>
<dbReference type="EMBL" id="JASSZA010000022">
    <property type="protein sequence ID" value="KAK2084867.1"/>
    <property type="molecule type" value="Genomic_DNA"/>
</dbReference>
<proteinExistence type="predicted"/>
<sequence length="146" mass="15614">MPGNWARSPQLAADSSLECSSTNRGPGWSVLCSSHLSSFQDPPVTARASVSPAQTPTLSGMLLRLEKGEPRTQEADTATNSKNQSMLLSKTELNSLKRKMPPPQRTTSPPSFCLLCVHSNIALCCQLPGSPDAPAEGRDVLPSLHF</sequence>
<gene>
    <name evidence="2" type="ORF">P7K49_037900</name>
</gene>
<evidence type="ECO:0000313" key="3">
    <source>
        <dbReference type="Proteomes" id="UP001266305"/>
    </source>
</evidence>
<feature type="compositionally biased region" description="Basic and acidic residues" evidence="1">
    <location>
        <begin position="65"/>
        <end position="74"/>
    </location>
</feature>
<protein>
    <submittedName>
        <fullName evidence="2">Uncharacterized protein</fullName>
    </submittedName>
</protein>
<name>A0ABQ9TJG9_SAGOE</name>
<evidence type="ECO:0000313" key="2">
    <source>
        <dbReference type="EMBL" id="KAK2084867.1"/>
    </source>
</evidence>
<dbReference type="Proteomes" id="UP001266305">
    <property type="component" value="Unassembled WGS sequence"/>
</dbReference>
<feature type="region of interest" description="Disordered" evidence="1">
    <location>
        <begin position="1"/>
        <end position="24"/>
    </location>
</feature>